<sequence>MEKVEEPTFDSTAYRQLEEDAMLRSRMNLISMAKALNLPEKSSSAPMLRAMHVGMGLHGARGRHGSECARGDAAVPVQHPRGGVPPPDDFAFLADTRIAIPEVPAGDELHVDRCVLPARSPFLRGVFTPRTAMESTWKDGPRWLVVDLVGRLGGRDQLIRGYMA</sequence>
<dbReference type="AlphaFoldDB" id="A0A6G1C9R2"/>
<protein>
    <submittedName>
        <fullName evidence="1">Uncharacterized protein</fullName>
    </submittedName>
</protein>
<organism evidence="1 2">
    <name type="scientific">Oryza meyeriana var. granulata</name>
    <dbReference type="NCBI Taxonomy" id="110450"/>
    <lineage>
        <taxon>Eukaryota</taxon>
        <taxon>Viridiplantae</taxon>
        <taxon>Streptophyta</taxon>
        <taxon>Embryophyta</taxon>
        <taxon>Tracheophyta</taxon>
        <taxon>Spermatophyta</taxon>
        <taxon>Magnoliopsida</taxon>
        <taxon>Liliopsida</taxon>
        <taxon>Poales</taxon>
        <taxon>Poaceae</taxon>
        <taxon>BOP clade</taxon>
        <taxon>Oryzoideae</taxon>
        <taxon>Oryzeae</taxon>
        <taxon>Oryzinae</taxon>
        <taxon>Oryza</taxon>
        <taxon>Oryza meyeriana</taxon>
    </lineage>
</organism>
<comment type="caution">
    <text evidence="1">The sequence shown here is derived from an EMBL/GenBank/DDBJ whole genome shotgun (WGS) entry which is preliminary data.</text>
</comment>
<proteinExistence type="predicted"/>
<dbReference type="Proteomes" id="UP000479710">
    <property type="component" value="Unassembled WGS sequence"/>
</dbReference>
<name>A0A6G1C9R2_9ORYZ</name>
<evidence type="ECO:0000313" key="1">
    <source>
        <dbReference type="EMBL" id="KAF0897238.1"/>
    </source>
</evidence>
<dbReference type="EMBL" id="SPHZ02000010">
    <property type="protein sequence ID" value="KAF0897238.1"/>
    <property type="molecule type" value="Genomic_DNA"/>
</dbReference>
<gene>
    <name evidence="1" type="ORF">E2562_034707</name>
</gene>
<evidence type="ECO:0000313" key="2">
    <source>
        <dbReference type="Proteomes" id="UP000479710"/>
    </source>
</evidence>
<accession>A0A6G1C9R2</accession>
<keyword evidence="2" id="KW-1185">Reference proteome</keyword>
<reference evidence="1 2" key="1">
    <citation type="submission" date="2019-11" db="EMBL/GenBank/DDBJ databases">
        <title>Whole genome sequence of Oryza granulata.</title>
        <authorList>
            <person name="Li W."/>
        </authorList>
    </citation>
    <scope>NUCLEOTIDE SEQUENCE [LARGE SCALE GENOMIC DNA]</scope>
    <source>
        <strain evidence="2">cv. Menghai</strain>
        <tissue evidence="1">Leaf</tissue>
    </source>
</reference>